<name>A0A218YW19_9HELO</name>
<protein>
    <submittedName>
        <fullName evidence="8">Transcription factor Cys</fullName>
    </submittedName>
</protein>
<reference evidence="8 9" key="1">
    <citation type="submission" date="2017-04" db="EMBL/GenBank/DDBJ databases">
        <title>Draft genome sequence of Marssonina coronaria NL1: causal agent of apple blotch.</title>
        <authorList>
            <person name="Cheng Q."/>
        </authorList>
    </citation>
    <scope>NUCLEOTIDE SEQUENCE [LARGE SCALE GENOMIC DNA]</scope>
    <source>
        <strain evidence="8 9">NL1</strain>
    </source>
</reference>
<feature type="region of interest" description="Disordered" evidence="7">
    <location>
        <begin position="21"/>
        <end position="51"/>
    </location>
</feature>
<keyword evidence="6" id="KW-0539">Nucleus</keyword>
<evidence type="ECO:0000313" key="9">
    <source>
        <dbReference type="Proteomes" id="UP000242519"/>
    </source>
</evidence>
<evidence type="ECO:0000256" key="2">
    <source>
        <dbReference type="ARBA" id="ARBA00022833"/>
    </source>
</evidence>
<evidence type="ECO:0000256" key="1">
    <source>
        <dbReference type="ARBA" id="ARBA00022723"/>
    </source>
</evidence>
<gene>
    <name evidence="8" type="ORF">B2J93_2376</name>
</gene>
<evidence type="ECO:0000256" key="5">
    <source>
        <dbReference type="ARBA" id="ARBA00023163"/>
    </source>
</evidence>
<dbReference type="OrthoDB" id="2593732at2759"/>
<dbReference type="InterPro" id="IPR052360">
    <property type="entry name" value="Transcr_Regulatory_Proteins"/>
</dbReference>
<sequence>MSLRHPYPIVYKFCNHFAAPDQASPGQSSRSQGLRKSGPRPRAGCSTRQKANYQISRNPSEFGARSSAVTAVATPPQTTECSSFSPLPVVIQPRPVSLLTYSPSSLIPDTADEWRYFQRFCDKTALGICGSFDPAFWTEKVLQLCHVVAPIRHATIALGALARSLDVTSHLTQLNLSGFPQVDHGNLDG</sequence>
<evidence type="ECO:0000256" key="7">
    <source>
        <dbReference type="SAM" id="MobiDB-lite"/>
    </source>
</evidence>
<dbReference type="AlphaFoldDB" id="A0A218YW19"/>
<keyword evidence="4" id="KW-0238">DNA-binding</keyword>
<dbReference type="PANTHER" id="PTHR36206:SF4">
    <property type="entry name" value="HYPOTHETICAL CONSERVED PROTEIN (EUROFUNG)-RELATED"/>
    <property type="match status" value="1"/>
</dbReference>
<keyword evidence="3" id="KW-0805">Transcription regulation</keyword>
<organism evidence="8 9">
    <name type="scientific">Diplocarpon coronariae</name>
    <dbReference type="NCBI Taxonomy" id="2795749"/>
    <lineage>
        <taxon>Eukaryota</taxon>
        <taxon>Fungi</taxon>
        <taxon>Dikarya</taxon>
        <taxon>Ascomycota</taxon>
        <taxon>Pezizomycotina</taxon>
        <taxon>Leotiomycetes</taxon>
        <taxon>Helotiales</taxon>
        <taxon>Drepanopezizaceae</taxon>
        <taxon>Diplocarpon</taxon>
    </lineage>
</organism>
<feature type="compositionally biased region" description="Polar residues" evidence="7">
    <location>
        <begin position="24"/>
        <end position="34"/>
    </location>
</feature>
<evidence type="ECO:0000256" key="6">
    <source>
        <dbReference type="ARBA" id="ARBA00023242"/>
    </source>
</evidence>
<evidence type="ECO:0000313" key="8">
    <source>
        <dbReference type="EMBL" id="OWP00029.1"/>
    </source>
</evidence>
<keyword evidence="9" id="KW-1185">Reference proteome</keyword>
<dbReference type="GO" id="GO:0003677">
    <property type="term" value="F:DNA binding"/>
    <property type="evidence" value="ECO:0007669"/>
    <property type="project" value="UniProtKB-KW"/>
</dbReference>
<dbReference type="EMBL" id="MZNU01000337">
    <property type="protein sequence ID" value="OWP00029.1"/>
    <property type="molecule type" value="Genomic_DNA"/>
</dbReference>
<keyword evidence="2" id="KW-0862">Zinc</keyword>
<accession>A0A218YW19</accession>
<dbReference type="PANTHER" id="PTHR36206">
    <property type="entry name" value="ASPERCRYPTIN BIOSYNTHESIS CLUSTER-SPECIFIC TRANSCRIPTION REGULATOR ATNN-RELATED"/>
    <property type="match status" value="1"/>
</dbReference>
<comment type="caution">
    <text evidence="8">The sequence shown here is derived from an EMBL/GenBank/DDBJ whole genome shotgun (WGS) entry which is preliminary data.</text>
</comment>
<dbReference type="STRING" id="503106.A0A218YW19"/>
<evidence type="ECO:0000256" key="4">
    <source>
        <dbReference type="ARBA" id="ARBA00023125"/>
    </source>
</evidence>
<keyword evidence="1" id="KW-0479">Metal-binding</keyword>
<proteinExistence type="predicted"/>
<dbReference type="Proteomes" id="UP000242519">
    <property type="component" value="Unassembled WGS sequence"/>
</dbReference>
<dbReference type="GO" id="GO:0046872">
    <property type="term" value="F:metal ion binding"/>
    <property type="evidence" value="ECO:0007669"/>
    <property type="project" value="UniProtKB-KW"/>
</dbReference>
<evidence type="ECO:0000256" key="3">
    <source>
        <dbReference type="ARBA" id="ARBA00023015"/>
    </source>
</evidence>
<keyword evidence="5" id="KW-0804">Transcription</keyword>
<dbReference type="InParanoid" id="A0A218YW19"/>